<feature type="compositionally biased region" description="Gly residues" evidence="2">
    <location>
        <begin position="382"/>
        <end position="392"/>
    </location>
</feature>
<reference evidence="3 4" key="1">
    <citation type="submission" date="2018-06" db="EMBL/GenBank/DDBJ databases">
        <title>Genomic Encyclopedia of Type Strains, Phase IV (KMG-IV): sequencing the most valuable type-strain genomes for metagenomic binning, comparative biology and taxonomic classification.</title>
        <authorList>
            <person name="Goeker M."/>
        </authorList>
    </citation>
    <scope>NUCLEOTIDE SEQUENCE [LARGE SCALE GENOMIC DNA]</scope>
    <source>
        <strain evidence="3 4">DSM 24875</strain>
    </source>
</reference>
<organism evidence="3 4">
    <name type="scientific">Roseiarcus fermentans</name>
    <dbReference type="NCBI Taxonomy" id="1473586"/>
    <lineage>
        <taxon>Bacteria</taxon>
        <taxon>Pseudomonadati</taxon>
        <taxon>Pseudomonadota</taxon>
        <taxon>Alphaproteobacteria</taxon>
        <taxon>Hyphomicrobiales</taxon>
        <taxon>Roseiarcaceae</taxon>
        <taxon>Roseiarcus</taxon>
    </lineage>
</organism>
<dbReference type="EMBL" id="QNRK01000042">
    <property type="protein sequence ID" value="RBP03801.1"/>
    <property type="molecule type" value="Genomic_DNA"/>
</dbReference>
<accession>A0A366EN61</accession>
<proteinExistence type="predicted"/>
<protein>
    <submittedName>
        <fullName evidence="3">Uncharacterized protein</fullName>
    </submittedName>
</protein>
<evidence type="ECO:0000313" key="4">
    <source>
        <dbReference type="Proteomes" id="UP000253529"/>
    </source>
</evidence>
<keyword evidence="1" id="KW-0175">Coiled coil</keyword>
<keyword evidence="4" id="KW-1185">Reference proteome</keyword>
<dbReference type="AlphaFoldDB" id="A0A366EN61"/>
<gene>
    <name evidence="3" type="ORF">DFR50_14249</name>
</gene>
<evidence type="ECO:0000256" key="1">
    <source>
        <dbReference type="SAM" id="Coils"/>
    </source>
</evidence>
<feature type="region of interest" description="Disordered" evidence="2">
    <location>
        <begin position="365"/>
        <end position="396"/>
    </location>
</feature>
<dbReference type="RefSeq" id="WP_113892573.1">
    <property type="nucleotide sequence ID" value="NZ_QNRK01000042.1"/>
</dbReference>
<feature type="coiled-coil region" evidence="1">
    <location>
        <begin position="20"/>
        <end position="83"/>
    </location>
</feature>
<dbReference type="Proteomes" id="UP000253529">
    <property type="component" value="Unassembled WGS sequence"/>
</dbReference>
<name>A0A366EN61_9HYPH</name>
<evidence type="ECO:0000313" key="3">
    <source>
        <dbReference type="EMBL" id="RBP03801.1"/>
    </source>
</evidence>
<dbReference type="OrthoDB" id="8443378at2"/>
<sequence>MSQDVYVSFGAETGDLEAAMAKTKAEVSSLGRELAQTAREMQKSGQDMDSSLGEHLKAIGAKMAEAKEHMAELKTEIREAGEGREGGLSGLAEALKTPLESIEALKGALAGMAEMVAGAFALEKIVEWVNETAEAAEKIEREAEALGLAVGAIQKFRAESTLAGVSADGVVQSMEMLQRMLTKVESAGSPAAAVLKAMGIAGEEFRSLDMAGQLEELAQGFEKFADGPKKLAAAMTLFRGNGEEMLNFLNRGKEGFEELGQKVDETGVVMDGATVGAFAKLKEAENELGLATTALKQDLETGLAGPLIRIIGLAIRATEAIDRFYRSVKNPPLITGADFSAPADIPVLDPTGSALKDAMAGGPGRNVNVHKGKPEFPDINVGRGGKGGGGGAGHDDSAAVAREQLQDELSDVKDAAKQKLDAYNDDLSHHRTSVAAWLKDSETVLNQEAADVKKLYDEEASLAGQTAAEVARIKRQERQALRQINDQIAADERKAADEAQKSWESSLSTITGAFNSALKGMISGHETFRQAMMKSLEGLAFKALDLIEQTVIHHIAGELAKTAATAAGTAARTAAETGAAGAGAAADAAAALKSIMTSAAETFAGVFGFFAPVMGPFAAGPAAAAQATVMGAAGSIASADIGMWQVPGDQLAMIHKNELVMPAGQAGAFRDLLSGAASGGNAGGMAIHPTTNISVSGVADASWWRNNSSDVVKAVESGVRSGAALASKRLRAF</sequence>
<comment type="caution">
    <text evidence="3">The sequence shown here is derived from an EMBL/GenBank/DDBJ whole genome shotgun (WGS) entry which is preliminary data.</text>
</comment>
<feature type="coiled-coil region" evidence="1">
    <location>
        <begin position="474"/>
        <end position="501"/>
    </location>
</feature>
<evidence type="ECO:0000256" key="2">
    <source>
        <dbReference type="SAM" id="MobiDB-lite"/>
    </source>
</evidence>